<dbReference type="AlphaFoldDB" id="A0A9J6B0Y0"/>
<keyword evidence="2" id="KW-1185">Reference proteome</keyword>
<gene>
    <name evidence="1" type="ORF">H5410_001927</name>
</gene>
<evidence type="ECO:0000313" key="1">
    <source>
        <dbReference type="EMBL" id="KAG5630210.1"/>
    </source>
</evidence>
<dbReference type="EMBL" id="JACXVP010000001">
    <property type="protein sequence ID" value="KAG5630210.1"/>
    <property type="molecule type" value="Genomic_DNA"/>
</dbReference>
<evidence type="ECO:0000313" key="2">
    <source>
        <dbReference type="Proteomes" id="UP000824120"/>
    </source>
</evidence>
<dbReference type="Proteomes" id="UP000824120">
    <property type="component" value="Chromosome 1"/>
</dbReference>
<comment type="caution">
    <text evidence="1">The sequence shown here is derived from an EMBL/GenBank/DDBJ whole genome shotgun (WGS) entry which is preliminary data.</text>
</comment>
<accession>A0A9J6B0Y0</accession>
<proteinExistence type="predicted"/>
<reference evidence="1 2" key="1">
    <citation type="submission" date="2020-09" db="EMBL/GenBank/DDBJ databases">
        <title>De no assembly of potato wild relative species, Solanum commersonii.</title>
        <authorList>
            <person name="Cho K."/>
        </authorList>
    </citation>
    <scope>NUCLEOTIDE SEQUENCE [LARGE SCALE GENOMIC DNA]</scope>
    <source>
        <strain evidence="1">LZ3.2</strain>
        <tissue evidence="1">Leaf</tissue>
    </source>
</reference>
<protein>
    <submittedName>
        <fullName evidence="1">Uncharacterized protein</fullName>
    </submittedName>
</protein>
<organism evidence="1 2">
    <name type="scientific">Solanum commersonii</name>
    <name type="common">Commerson's wild potato</name>
    <name type="synonym">Commerson's nightshade</name>
    <dbReference type="NCBI Taxonomy" id="4109"/>
    <lineage>
        <taxon>Eukaryota</taxon>
        <taxon>Viridiplantae</taxon>
        <taxon>Streptophyta</taxon>
        <taxon>Embryophyta</taxon>
        <taxon>Tracheophyta</taxon>
        <taxon>Spermatophyta</taxon>
        <taxon>Magnoliopsida</taxon>
        <taxon>eudicotyledons</taxon>
        <taxon>Gunneridae</taxon>
        <taxon>Pentapetalae</taxon>
        <taxon>asterids</taxon>
        <taxon>lamiids</taxon>
        <taxon>Solanales</taxon>
        <taxon>Solanaceae</taxon>
        <taxon>Solanoideae</taxon>
        <taxon>Solaneae</taxon>
        <taxon>Solanum</taxon>
    </lineage>
</organism>
<sequence>MPLHERRIYGFVRPSGCKHRKNGIVNAKLVNQCKHQHVQKARAKECTLDTNLQKHPSPIPLNCHHKCIQQTKSG</sequence>
<name>A0A9J6B0Y0_SOLCO</name>